<keyword evidence="13" id="KW-1185">Reference proteome</keyword>
<dbReference type="InterPro" id="IPR059106">
    <property type="entry name" value="WHD_MalT"/>
</dbReference>
<dbReference type="GO" id="GO:0016887">
    <property type="term" value="F:ATP hydrolysis activity"/>
    <property type="evidence" value="ECO:0007669"/>
    <property type="project" value="InterPro"/>
</dbReference>
<evidence type="ECO:0000256" key="4">
    <source>
        <dbReference type="ARBA" id="ARBA00022840"/>
    </source>
</evidence>
<dbReference type="EC" id="2.7.12.2" evidence="6"/>
<dbReference type="EMBL" id="FNAB01000003">
    <property type="protein sequence ID" value="SDD19160.1"/>
    <property type="molecule type" value="Genomic_DNA"/>
</dbReference>
<dbReference type="Pfam" id="PF13401">
    <property type="entry name" value="AAA_22"/>
    <property type="match status" value="1"/>
</dbReference>
<dbReference type="InterPro" id="IPR011990">
    <property type="entry name" value="TPR-like_helical_dom_sf"/>
</dbReference>
<dbReference type="GO" id="GO:0005524">
    <property type="term" value="F:ATP binding"/>
    <property type="evidence" value="ECO:0007669"/>
    <property type="project" value="UniProtKB-UniRule"/>
</dbReference>
<sequence length="1192" mass="129148">MYGAESMSGHPHESAPGVVAELHAAGFVDAEEIGRGGFGVVYRCREAALDREVAVKVLTGALDPDNLERFLREQQAMGRLSGHPHIVNILQVGATSDGRPYIVMQYHPRNSLQELLRKQGPLDWAATLRVGVKMAGALECAHRADTLHRDVKPANILLTDYGEPQLTDFGIARISGGFETATGAVTGSPAFTAPEVLAGRTPDRTADIYSLGATLFCALTGHAAFERREGEKVVSQFLRITREPIPDLRTDGIPSDVCTVIEEAMAQDPEVRPASAAEFGHALQATERRHGLDVDEMALPSGTEAEVLPDSRDGDATVLRPAVADTTGYLSGRSRRLSYTSRRHTTNLTPPAPATRFRPPTPVRALVSRERLIDLLRVGDRRRLTVIHAPAGYGKSTLAAQWSAALAQQDVAVAWLTVDHDDDNVVWFLSHLVEAIRRVQPTLAEELGQVLEDHGEDAEAYVLTALVNEIHSAGRRVALVIDDWHRVSSPATVAALGYLIQHGCHHLQVVVTSRNRAGLPMSRMRLDDELVEIDSTALRFDSDESRQLLVDLGGLQLAADDVEGLLRSTDGWAAALQLASLSLRGNERPARLAEIIEHLAGHQAIGEFLAENVLNALEPEMLDFLLTTSVSEQTCASLASTLAGVQRGQAILEEVEDRDLFLHRVDARGEWFRYHHLFAEYLRRRLERDQPGRTAELHLAASKWFAERRLTGEAVDHALLGGDPDRAVELVERDSYHLIEHSRMSTLLGLVAKLPAANVARPRLQLAVAWANVLLQRPEAARAALDVGRTAVRAHPGSENRADLRIEANVVRGVMAAQLDRLVVSDKLAAECLARPEGRPPWVVAAAANLASIAALCRFDFDGVRHWQDWSEDHYRRLGGPFSATIGFCFAGIGANEQLDLVRAEKLFRQSLQLAQESAGRQSHAARLAGALLGELFYEQGKVDEAEQLLDESCELGAEGGAVDFMLARYVIGARIKALHGDLPAAAARLANGARAAATLDLPRLRARIENERVLLGLDVTVPPRPPQIETLRPAGVPPIDGIAEITAQLEDATAARLLLRSGTAEDADKALGLARAWVARLAPSGRNRVLLQANRLLTACLFAAGHDDEAKTVLAATTATCADHGMVRYLVDGGPLVHRGLVALQADMRAGRWDASRPEVPGEFLDRVVALAEAESGGPGSGTFAAEPADD</sequence>
<dbReference type="InterPro" id="IPR027417">
    <property type="entry name" value="P-loop_NTPase"/>
</dbReference>
<dbReference type="Proteomes" id="UP000199417">
    <property type="component" value="Unassembled WGS sequence"/>
</dbReference>
<evidence type="ECO:0000259" key="11">
    <source>
        <dbReference type="PROSITE" id="PS50011"/>
    </source>
</evidence>
<evidence type="ECO:0000256" key="6">
    <source>
        <dbReference type="ARBA" id="ARBA00038999"/>
    </source>
</evidence>
<dbReference type="Gene3D" id="3.40.50.300">
    <property type="entry name" value="P-loop containing nucleotide triphosphate hydrolases"/>
    <property type="match status" value="1"/>
</dbReference>
<organism evidence="12 13">
    <name type="scientific">Rhodococcus tukisamuensis</name>
    <dbReference type="NCBI Taxonomy" id="168276"/>
    <lineage>
        <taxon>Bacteria</taxon>
        <taxon>Bacillati</taxon>
        <taxon>Actinomycetota</taxon>
        <taxon>Actinomycetes</taxon>
        <taxon>Mycobacteriales</taxon>
        <taxon>Nocardiaceae</taxon>
        <taxon>Rhodococcus</taxon>
    </lineage>
</organism>
<evidence type="ECO:0000256" key="10">
    <source>
        <dbReference type="PROSITE-ProRule" id="PRU10141"/>
    </source>
</evidence>
<dbReference type="Pfam" id="PF25873">
    <property type="entry name" value="WHD_MalT"/>
    <property type="match status" value="1"/>
</dbReference>
<comment type="catalytic activity">
    <reaction evidence="7">
        <text>L-seryl-[protein] + ATP = O-phospho-L-seryl-[protein] + ADP + H(+)</text>
        <dbReference type="Rhea" id="RHEA:17989"/>
        <dbReference type="Rhea" id="RHEA-COMP:9863"/>
        <dbReference type="Rhea" id="RHEA-COMP:11604"/>
        <dbReference type="ChEBI" id="CHEBI:15378"/>
        <dbReference type="ChEBI" id="CHEBI:29999"/>
        <dbReference type="ChEBI" id="CHEBI:30616"/>
        <dbReference type="ChEBI" id="CHEBI:83421"/>
        <dbReference type="ChEBI" id="CHEBI:456216"/>
        <dbReference type="EC" id="2.7.12.2"/>
    </reaction>
</comment>
<evidence type="ECO:0000256" key="9">
    <source>
        <dbReference type="ARBA" id="ARBA00051693"/>
    </source>
</evidence>
<dbReference type="GO" id="GO:0004672">
    <property type="term" value="F:protein kinase activity"/>
    <property type="evidence" value="ECO:0007669"/>
    <property type="project" value="InterPro"/>
</dbReference>
<dbReference type="RefSeq" id="WP_083577062.1">
    <property type="nucleotide sequence ID" value="NZ_FNAB01000003.1"/>
</dbReference>
<protein>
    <recommendedName>
        <fullName evidence="6">mitogen-activated protein kinase kinase</fullName>
        <ecNumber evidence="6">2.7.12.2</ecNumber>
    </recommendedName>
</protein>
<dbReference type="InterPro" id="IPR000719">
    <property type="entry name" value="Prot_kinase_dom"/>
</dbReference>
<dbReference type="PIRSF" id="PIRSF000574">
    <property type="entry name" value="Ser/Thr_PK_PknK_prd"/>
    <property type="match status" value="1"/>
</dbReference>
<dbReference type="Gene3D" id="1.25.40.10">
    <property type="entry name" value="Tetratricopeptide repeat domain"/>
    <property type="match status" value="1"/>
</dbReference>
<evidence type="ECO:0000256" key="5">
    <source>
        <dbReference type="ARBA" id="ARBA00038035"/>
    </source>
</evidence>
<evidence type="ECO:0000256" key="3">
    <source>
        <dbReference type="ARBA" id="ARBA00022777"/>
    </source>
</evidence>
<dbReference type="SMART" id="SM00220">
    <property type="entry name" value="S_TKc"/>
    <property type="match status" value="1"/>
</dbReference>
<dbReference type="SUPFAM" id="SSF56112">
    <property type="entry name" value="Protein kinase-like (PK-like)"/>
    <property type="match status" value="1"/>
</dbReference>
<dbReference type="PANTHER" id="PTHR48013:SF9">
    <property type="entry name" value="DUAL SPECIFICITY MITOGEN-ACTIVATED PROTEIN KINASE KINASE 5"/>
    <property type="match status" value="1"/>
</dbReference>
<dbReference type="InterPro" id="IPR041617">
    <property type="entry name" value="TPR_MalT"/>
</dbReference>
<dbReference type="Gene3D" id="3.30.200.20">
    <property type="entry name" value="Phosphorylase Kinase, domain 1"/>
    <property type="match status" value="1"/>
</dbReference>
<feature type="domain" description="Protein kinase" evidence="11">
    <location>
        <begin position="27"/>
        <end position="284"/>
    </location>
</feature>
<keyword evidence="1" id="KW-0808">Transferase</keyword>
<evidence type="ECO:0000256" key="8">
    <source>
        <dbReference type="ARBA" id="ARBA00049299"/>
    </source>
</evidence>
<keyword evidence="3 12" id="KW-0418">Kinase</keyword>
<dbReference type="PROSITE" id="PS00107">
    <property type="entry name" value="PROTEIN_KINASE_ATP"/>
    <property type="match status" value="1"/>
</dbReference>
<evidence type="ECO:0000313" key="12">
    <source>
        <dbReference type="EMBL" id="SDD19160.1"/>
    </source>
</evidence>
<dbReference type="CDD" id="cd14014">
    <property type="entry name" value="STKc_PknB_like"/>
    <property type="match status" value="1"/>
</dbReference>
<name>A0A1G6SQJ1_9NOCA</name>
<keyword evidence="2 10" id="KW-0547">Nucleotide-binding</keyword>
<dbReference type="PROSITE" id="PS50011">
    <property type="entry name" value="PROTEIN_KINASE_DOM"/>
    <property type="match status" value="1"/>
</dbReference>
<dbReference type="InterPro" id="IPR049945">
    <property type="entry name" value="AAA_22"/>
</dbReference>
<reference evidence="12 13" key="1">
    <citation type="submission" date="2016-10" db="EMBL/GenBank/DDBJ databases">
        <authorList>
            <person name="de Groot N.N."/>
        </authorList>
    </citation>
    <scope>NUCLEOTIDE SEQUENCE [LARGE SCALE GENOMIC DNA]</scope>
    <source>
        <strain evidence="12 13">JCM 11308</strain>
    </source>
</reference>
<comment type="catalytic activity">
    <reaction evidence="9">
        <text>L-tyrosyl-[protein] + ATP = O-phospho-L-tyrosyl-[protein] + ADP + H(+)</text>
        <dbReference type="Rhea" id="RHEA:10596"/>
        <dbReference type="Rhea" id="RHEA-COMP:10136"/>
        <dbReference type="Rhea" id="RHEA-COMP:20101"/>
        <dbReference type="ChEBI" id="CHEBI:15378"/>
        <dbReference type="ChEBI" id="CHEBI:30616"/>
        <dbReference type="ChEBI" id="CHEBI:46858"/>
        <dbReference type="ChEBI" id="CHEBI:61978"/>
        <dbReference type="ChEBI" id="CHEBI:456216"/>
        <dbReference type="EC" id="2.7.12.2"/>
    </reaction>
</comment>
<keyword evidence="4 10" id="KW-0067">ATP-binding</keyword>
<evidence type="ECO:0000256" key="2">
    <source>
        <dbReference type="ARBA" id="ARBA00022741"/>
    </source>
</evidence>
<evidence type="ECO:0000313" key="13">
    <source>
        <dbReference type="Proteomes" id="UP000199417"/>
    </source>
</evidence>
<evidence type="ECO:0000256" key="1">
    <source>
        <dbReference type="ARBA" id="ARBA00022679"/>
    </source>
</evidence>
<dbReference type="SUPFAM" id="SSF52540">
    <property type="entry name" value="P-loop containing nucleoside triphosphate hydrolases"/>
    <property type="match status" value="1"/>
</dbReference>
<dbReference type="InterPro" id="IPR011009">
    <property type="entry name" value="Kinase-like_dom_sf"/>
</dbReference>
<comment type="similarity">
    <text evidence="5">Belongs to the protein kinase superfamily. STE Ser/Thr protein kinase family. MAP kinase kinase subfamily.</text>
</comment>
<dbReference type="InterPro" id="IPR017441">
    <property type="entry name" value="Protein_kinase_ATP_BS"/>
</dbReference>
<dbReference type="Gene3D" id="1.10.510.10">
    <property type="entry name" value="Transferase(Phosphotransferase) domain 1"/>
    <property type="match status" value="1"/>
</dbReference>
<accession>A0A1G6SQJ1</accession>
<dbReference type="STRING" id="168276.SAMN05444580_103231"/>
<dbReference type="Pfam" id="PF00069">
    <property type="entry name" value="Pkinase"/>
    <property type="match status" value="1"/>
</dbReference>
<proteinExistence type="inferred from homology"/>
<feature type="binding site" evidence="10">
    <location>
        <position position="56"/>
    </location>
    <ligand>
        <name>ATP</name>
        <dbReference type="ChEBI" id="CHEBI:30616"/>
    </ligand>
</feature>
<comment type="catalytic activity">
    <reaction evidence="8">
        <text>L-threonyl-[protein] + ATP = O-phospho-L-threonyl-[protein] + ADP + H(+)</text>
        <dbReference type="Rhea" id="RHEA:46608"/>
        <dbReference type="Rhea" id="RHEA-COMP:11060"/>
        <dbReference type="Rhea" id="RHEA-COMP:11605"/>
        <dbReference type="ChEBI" id="CHEBI:15378"/>
        <dbReference type="ChEBI" id="CHEBI:30013"/>
        <dbReference type="ChEBI" id="CHEBI:30616"/>
        <dbReference type="ChEBI" id="CHEBI:61977"/>
        <dbReference type="ChEBI" id="CHEBI:456216"/>
        <dbReference type="EC" id="2.7.12.2"/>
    </reaction>
</comment>
<dbReference type="PANTHER" id="PTHR48013">
    <property type="entry name" value="DUAL SPECIFICITY MITOGEN-ACTIVATED PROTEIN KINASE KINASE 5-RELATED"/>
    <property type="match status" value="1"/>
</dbReference>
<gene>
    <name evidence="12" type="ORF">SAMN05444580_103231</name>
</gene>
<dbReference type="AlphaFoldDB" id="A0A1G6SQJ1"/>
<dbReference type="Pfam" id="PF17874">
    <property type="entry name" value="TPR_MalT"/>
    <property type="match status" value="1"/>
</dbReference>
<evidence type="ECO:0000256" key="7">
    <source>
        <dbReference type="ARBA" id="ARBA00049014"/>
    </source>
</evidence>
<dbReference type="InterPro" id="IPR016236">
    <property type="entry name" value="Ser/Thr_kinase_PknK_prd"/>
</dbReference>